<name>A0A6C0C0G9_9ZZZZ</name>
<organism evidence="2">
    <name type="scientific">viral metagenome</name>
    <dbReference type="NCBI Taxonomy" id="1070528"/>
    <lineage>
        <taxon>unclassified sequences</taxon>
        <taxon>metagenomes</taxon>
        <taxon>organismal metagenomes</taxon>
    </lineage>
</organism>
<protein>
    <recommendedName>
        <fullName evidence="1">Glycosyl transferase CAP10 domain-containing protein</fullName>
    </recommendedName>
</protein>
<reference evidence="2" key="1">
    <citation type="journal article" date="2020" name="Nature">
        <title>Giant virus diversity and host interactions through global metagenomics.</title>
        <authorList>
            <person name="Schulz F."/>
            <person name="Roux S."/>
            <person name="Paez-Espino D."/>
            <person name="Jungbluth S."/>
            <person name="Walsh D.A."/>
            <person name="Denef V.J."/>
            <person name="McMahon K.D."/>
            <person name="Konstantinidis K.T."/>
            <person name="Eloe-Fadrosh E.A."/>
            <person name="Kyrpides N.C."/>
            <person name="Woyke T."/>
        </authorList>
    </citation>
    <scope>NUCLEOTIDE SEQUENCE</scope>
    <source>
        <strain evidence="2">GVMAG-M-3300020182-33</strain>
    </source>
</reference>
<sequence>MTCRRFSLASSDAMLEAVIRERQHVFSQFAFAGEEAHSCKEFIVNKRDCPLLDLSDRAERSSTIPVLSQYVGEDHGDYPFPPVADYARACAGNYLEPDSVPSDDIDVPAWHKRKSAAVFRGAATGRGVCQDVNMRLRLCALSKRWAMGKLHSPALLDARLTSWNARHKWSAEGTLDIIDPSSAALPLTPRSGASSRNRLTMRQQEQWKYYVLVDGNMGASRLGELAQRCFVVLWVRTTLPQVSHTRAPLIAWEHFVPLATDLSDLEQMLLWCRHNDDHAQQIAENMRDALSPLLHRTALEASLARTLRYLPPPSSEESLRSIMRWLWDRRRSGIYVLLGSHGKVLMFRPFANQDFRNDWDVLRDTSKIRVFLKRARALWPNDRARIIQDSQRWWSNGCLVCNVMPSGVWGESMMPEIYQLVMEAGKLLAITT</sequence>
<accession>A0A6C0C0G9</accession>
<dbReference type="PANTHER" id="PTHR12203">
    <property type="entry name" value="KDEL LYS-ASP-GLU-LEU CONTAINING - RELATED"/>
    <property type="match status" value="1"/>
</dbReference>
<dbReference type="AlphaFoldDB" id="A0A6C0C0G9"/>
<dbReference type="InterPro" id="IPR006598">
    <property type="entry name" value="CAP10"/>
</dbReference>
<feature type="domain" description="Glycosyl transferase CAP10" evidence="1">
    <location>
        <begin position="41"/>
        <end position="303"/>
    </location>
</feature>
<evidence type="ECO:0000313" key="2">
    <source>
        <dbReference type="EMBL" id="QHS97870.1"/>
    </source>
</evidence>
<dbReference type="PANTHER" id="PTHR12203:SF119">
    <property type="entry name" value="GLYCOSYL TRANSFERASE CAP10 DOMAIN-CONTAINING PROTEIN"/>
    <property type="match status" value="1"/>
</dbReference>
<dbReference type="EMBL" id="MN739306">
    <property type="protein sequence ID" value="QHS97870.1"/>
    <property type="molecule type" value="Genomic_DNA"/>
</dbReference>
<evidence type="ECO:0000259" key="1">
    <source>
        <dbReference type="SMART" id="SM00672"/>
    </source>
</evidence>
<dbReference type="Pfam" id="PF05686">
    <property type="entry name" value="Glyco_transf_90"/>
    <property type="match status" value="1"/>
</dbReference>
<dbReference type="SMART" id="SM00672">
    <property type="entry name" value="CAP10"/>
    <property type="match status" value="1"/>
</dbReference>
<dbReference type="InterPro" id="IPR051091">
    <property type="entry name" value="O-Glucosyltr/Glycosyltrsf_90"/>
</dbReference>
<proteinExistence type="predicted"/>